<evidence type="ECO:0000259" key="11">
    <source>
        <dbReference type="PROSITE" id="PS50929"/>
    </source>
</evidence>
<dbReference type="Pfam" id="PF00005">
    <property type="entry name" value="ABC_tran"/>
    <property type="match status" value="2"/>
</dbReference>
<feature type="transmembrane region" description="Helical" evidence="9">
    <location>
        <begin position="173"/>
        <end position="193"/>
    </location>
</feature>
<feature type="transmembrane region" description="Helical" evidence="9">
    <location>
        <begin position="199"/>
        <end position="216"/>
    </location>
</feature>
<gene>
    <name evidence="12" type="ORF">CVLEPA_LOCUS30660</name>
</gene>
<dbReference type="Pfam" id="PF00664">
    <property type="entry name" value="ABC_membrane"/>
    <property type="match status" value="2"/>
</dbReference>
<keyword evidence="5" id="KW-0067">ATP-binding</keyword>
<feature type="transmembrane region" description="Helical" evidence="9">
    <location>
        <begin position="862"/>
        <end position="882"/>
    </location>
</feature>
<feature type="domain" description="ABC transmembrane type-1" evidence="11">
    <location>
        <begin position="715"/>
        <end position="1000"/>
    </location>
</feature>
<evidence type="ECO:0000256" key="7">
    <source>
        <dbReference type="ARBA" id="ARBA00023136"/>
    </source>
</evidence>
<feature type="domain" description="ABC transmembrane type-1" evidence="11">
    <location>
        <begin position="43"/>
        <end position="340"/>
    </location>
</feature>
<keyword evidence="3 9" id="KW-0812">Transmembrane</keyword>
<dbReference type="PANTHER" id="PTHR43394:SF27">
    <property type="entry name" value="ATP-DEPENDENT TRANSLOCASE ABCB1-LIKE"/>
    <property type="match status" value="1"/>
</dbReference>
<feature type="transmembrane region" description="Helical" evidence="9">
    <location>
        <begin position="711"/>
        <end position="735"/>
    </location>
</feature>
<comment type="similarity">
    <text evidence="2">Belongs to the ABC transporter superfamily. ABCB family. Multidrug resistance exporter (TC 3.A.1.201) subfamily.</text>
</comment>
<dbReference type="InterPro" id="IPR036640">
    <property type="entry name" value="ABC1_TM_sf"/>
</dbReference>
<feature type="region of interest" description="Disordered" evidence="8">
    <location>
        <begin position="659"/>
        <end position="685"/>
    </location>
</feature>
<organism evidence="12 13">
    <name type="scientific">Clavelina lepadiformis</name>
    <name type="common">Light-bulb sea squirt</name>
    <name type="synonym">Ascidia lepadiformis</name>
    <dbReference type="NCBI Taxonomy" id="159417"/>
    <lineage>
        <taxon>Eukaryota</taxon>
        <taxon>Metazoa</taxon>
        <taxon>Chordata</taxon>
        <taxon>Tunicata</taxon>
        <taxon>Ascidiacea</taxon>
        <taxon>Aplousobranchia</taxon>
        <taxon>Clavelinidae</taxon>
        <taxon>Clavelina</taxon>
    </lineage>
</organism>
<reference evidence="12 13" key="1">
    <citation type="submission" date="2024-02" db="EMBL/GenBank/DDBJ databases">
        <authorList>
            <person name="Daric V."/>
            <person name="Darras S."/>
        </authorList>
    </citation>
    <scope>NUCLEOTIDE SEQUENCE [LARGE SCALE GENOMIC DNA]</scope>
</reference>
<keyword evidence="13" id="KW-1185">Reference proteome</keyword>
<dbReference type="Gene3D" id="1.20.1560.10">
    <property type="entry name" value="ABC transporter type 1, transmembrane domain"/>
    <property type="match status" value="1"/>
</dbReference>
<feature type="transmembrane region" description="Helical" evidence="9">
    <location>
        <begin position="755"/>
        <end position="772"/>
    </location>
</feature>
<feature type="domain" description="ABC transporter" evidence="10">
    <location>
        <begin position="1035"/>
        <end position="1273"/>
    </location>
</feature>
<evidence type="ECO:0000313" key="13">
    <source>
        <dbReference type="Proteomes" id="UP001642483"/>
    </source>
</evidence>
<comment type="caution">
    <text evidence="12">The sequence shown here is derived from an EMBL/GenBank/DDBJ whole genome shotgun (WGS) entry which is preliminary data.</text>
</comment>
<dbReference type="InterPro" id="IPR003439">
    <property type="entry name" value="ABC_transporter-like_ATP-bd"/>
</dbReference>
<feature type="transmembrane region" description="Helical" evidence="9">
    <location>
        <begin position="312"/>
        <end position="335"/>
    </location>
</feature>
<dbReference type="InterPro" id="IPR039421">
    <property type="entry name" value="Type_1_exporter"/>
</dbReference>
<dbReference type="SUPFAM" id="SSF90123">
    <property type="entry name" value="ABC transporter transmembrane region"/>
    <property type="match status" value="2"/>
</dbReference>
<evidence type="ECO:0000256" key="9">
    <source>
        <dbReference type="SAM" id="Phobius"/>
    </source>
</evidence>
<keyword evidence="4" id="KW-0547">Nucleotide-binding</keyword>
<feature type="compositionally biased region" description="Basic residues" evidence="8">
    <location>
        <begin position="665"/>
        <end position="685"/>
    </location>
</feature>
<dbReference type="Gene3D" id="3.40.50.300">
    <property type="entry name" value="P-loop containing nucleotide triphosphate hydrolases"/>
    <property type="match status" value="2"/>
</dbReference>
<keyword evidence="6 9" id="KW-1133">Transmembrane helix</keyword>
<dbReference type="Proteomes" id="UP001642483">
    <property type="component" value="Unassembled WGS sequence"/>
</dbReference>
<evidence type="ECO:0000256" key="2">
    <source>
        <dbReference type="ARBA" id="ARBA00007577"/>
    </source>
</evidence>
<feature type="transmembrane region" description="Helical" evidence="9">
    <location>
        <begin position="277"/>
        <end position="300"/>
    </location>
</feature>
<dbReference type="InterPro" id="IPR003593">
    <property type="entry name" value="AAA+_ATPase"/>
</dbReference>
<evidence type="ECO:0000313" key="12">
    <source>
        <dbReference type="EMBL" id="CAK8697432.1"/>
    </source>
</evidence>
<evidence type="ECO:0000256" key="8">
    <source>
        <dbReference type="SAM" id="MobiDB-lite"/>
    </source>
</evidence>
<evidence type="ECO:0000256" key="3">
    <source>
        <dbReference type="ARBA" id="ARBA00022692"/>
    </source>
</evidence>
<dbReference type="CDD" id="cd18578">
    <property type="entry name" value="ABC_6TM_Pgp_ABCB1_D2_like"/>
    <property type="match status" value="1"/>
</dbReference>
<dbReference type="PANTHER" id="PTHR43394">
    <property type="entry name" value="ATP-DEPENDENT PERMEASE MDL1, MITOCHONDRIAL"/>
    <property type="match status" value="1"/>
</dbReference>
<keyword evidence="7 9" id="KW-0472">Membrane</keyword>
<dbReference type="SUPFAM" id="SSF52540">
    <property type="entry name" value="P-loop containing nucleoside triphosphate hydrolases"/>
    <property type="match status" value="2"/>
</dbReference>
<proteinExistence type="inferred from homology"/>
<comment type="subcellular location">
    <subcellularLocation>
        <location evidence="1">Membrane</location>
        <topology evidence="1">Multi-pass membrane protein</topology>
    </subcellularLocation>
</comment>
<evidence type="ECO:0000259" key="10">
    <source>
        <dbReference type="PROSITE" id="PS50893"/>
    </source>
</evidence>
<dbReference type="PROSITE" id="PS00211">
    <property type="entry name" value="ABC_TRANSPORTER_1"/>
    <property type="match status" value="2"/>
</dbReference>
<protein>
    <submittedName>
        <fullName evidence="12">Uncharacterized protein</fullName>
    </submittedName>
</protein>
<sequence length="1277" mass="139342">MMKSKTKAEDKSDLKAAKENEPATISYFELYRYAEGREKALIAVGTLAALAQGVALPLLAVFMGGLINQLIDPGSSNLTSTNTSGQAASFDETIFSTIYNFVYVAIGVFFASTIQTTCWTRQVISQSARISVQYFRAILRQDISYHDLASAGELNTRMTENLSKIREGMGEKVGLAIQHTSTIIGSLIVAFVYSYQITLVNLAFTPLLGLTIVALFKLDSIYSNKELDAYSSAGAIAEQTIAAIRTVTAFGCQGRQLSKYEGNLDEAKSVGFKRGSFNGLALGAVPLVYFSMFGVCYWYGTTLVVNNGVPAGNFILAFFATTNVAQSIGVVLSVFSNITAAKVSGARIFHVIDRKPSIDVFSEDGKVPEDINSSVELRNVTFSYPSRPTNQVLKNVSLSVEPSNTLALVGQSGSGKSTVVQLIERFYDPQLGSIAIGSHDITSLNVPWLRSQIGLVSQEPVLFATTIGENIRWGRDGVTDKEIEEAARKANAFDFIMKLPSKFDTIVGEKGNQMSGGQKQRIAIARAIVRNPKILLLDEATSALDAKSEALVQEALEKAAAGRTTIVIAHRLSTIRGADKIVAFNQGEVMEEGTHEELMEIENGIYRKLVETQSTETYYYIPSESENSTNTDSSTESLHKDESFLENDVEVDVITVSGSVEKQHQRQTSKKKKRSRKMIKRKLKRKVSKNDDEIFPEIPFSQVLSYNKPEWCYIFFGCIFGLLAGATDPLLSLPFGEVLNNLAGPLAPEEKIDRAVFLGLMFFTLAVGAFLSKTIQGVLFAKSGTELTARLRKSAFRALMGQEIGYFDDPKHTTGILCNRLATDASKVQGSTGIRLGIIMQGIGAIGTGLGIAFYYSWELTLLLLVVIPLVITTGLIQTRLVRTGTAENESQAGSITSQAISNIKTVASLGKEKRILEIYEDIVFKSQRNEEKKAIFFGLALSLTAILPFVITPSVFRLGIVLIENGRIEFDSIFRVMVAVIFGARSLGVASSYVPDYAEAKLAANRTIALIKRKPTVDIYSDDGAKPEHCKGEVMFKSVAFHYPARPDHPVLKEVNLSVKCGQTLALVGQSGSGKSTIVQLLERFYDVENGNLCIDGVDVKDLNLSWLRQQIGLVSQEPVLFDNTIKENIHCGDTDRHVTDGEMFDAAAAANIQNFIEGLPKKYETDVGGDGSQLSGGQKQRIAIARALVRNPKILLLDEATSALDTESEKIVQDALDAARKGRTSIVIAHRLSTIKNADQIAVIENGEVIEVGAHDDLLAKQSAYYRLFKAQMSA</sequence>
<dbReference type="PROSITE" id="PS50893">
    <property type="entry name" value="ABC_TRANSPORTER_2"/>
    <property type="match status" value="2"/>
</dbReference>
<accession>A0ABP0H0A8</accession>
<dbReference type="InterPro" id="IPR027417">
    <property type="entry name" value="P-loop_NTPase"/>
</dbReference>
<evidence type="ECO:0000256" key="5">
    <source>
        <dbReference type="ARBA" id="ARBA00022840"/>
    </source>
</evidence>
<feature type="region of interest" description="Disordered" evidence="8">
    <location>
        <begin position="622"/>
        <end position="641"/>
    </location>
</feature>
<evidence type="ECO:0000256" key="1">
    <source>
        <dbReference type="ARBA" id="ARBA00004141"/>
    </source>
</evidence>
<feature type="transmembrane region" description="Helical" evidence="9">
    <location>
        <begin position="935"/>
        <end position="953"/>
    </location>
</feature>
<feature type="compositionally biased region" description="Low complexity" evidence="8">
    <location>
        <begin position="623"/>
        <end position="636"/>
    </location>
</feature>
<dbReference type="CDD" id="cd03249">
    <property type="entry name" value="ABC_MTABC3_MDL1_MDL2"/>
    <property type="match status" value="2"/>
</dbReference>
<name>A0ABP0H0A8_CLALP</name>
<dbReference type="PROSITE" id="PS50929">
    <property type="entry name" value="ABC_TM1F"/>
    <property type="match status" value="2"/>
</dbReference>
<dbReference type="SMART" id="SM00382">
    <property type="entry name" value="AAA"/>
    <property type="match status" value="2"/>
</dbReference>
<feature type="transmembrane region" description="Helical" evidence="9">
    <location>
        <begin position="40"/>
        <end position="67"/>
    </location>
</feature>
<feature type="transmembrane region" description="Helical" evidence="9">
    <location>
        <begin position="836"/>
        <end position="856"/>
    </location>
</feature>
<dbReference type="CDD" id="cd18577">
    <property type="entry name" value="ABC_6TM_Pgp_ABCB1_D1_like"/>
    <property type="match status" value="1"/>
</dbReference>
<evidence type="ECO:0000256" key="4">
    <source>
        <dbReference type="ARBA" id="ARBA00022741"/>
    </source>
</evidence>
<dbReference type="EMBL" id="CAWYQH010000163">
    <property type="protein sequence ID" value="CAK8697432.1"/>
    <property type="molecule type" value="Genomic_DNA"/>
</dbReference>
<feature type="transmembrane region" description="Helical" evidence="9">
    <location>
        <begin position="98"/>
        <end position="119"/>
    </location>
</feature>
<dbReference type="InterPro" id="IPR011527">
    <property type="entry name" value="ABC1_TM_dom"/>
</dbReference>
<evidence type="ECO:0000256" key="6">
    <source>
        <dbReference type="ARBA" id="ARBA00022989"/>
    </source>
</evidence>
<feature type="domain" description="ABC transporter" evidence="10">
    <location>
        <begin position="375"/>
        <end position="611"/>
    </location>
</feature>
<dbReference type="InterPro" id="IPR017871">
    <property type="entry name" value="ABC_transporter-like_CS"/>
</dbReference>